<evidence type="ECO:0000313" key="3">
    <source>
        <dbReference type="EMBL" id="GLH96956.1"/>
    </source>
</evidence>
<comment type="caution">
    <text evidence="3">The sequence shown here is derived from an EMBL/GenBank/DDBJ whole genome shotgun (WGS) entry which is preliminary data.</text>
</comment>
<evidence type="ECO:0000313" key="4">
    <source>
        <dbReference type="Proteomes" id="UP001144280"/>
    </source>
</evidence>
<dbReference type="RefSeq" id="WP_281894343.1">
    <property type="nucleotide sequence ID" value="NZ_BSDI01000007.1"/>
</dbReference>
<evidence type="ECO:0000256" key="1">
    <source>
        <dbReference type="SAM" id="Phobius"/>
    </source>
</evidence>
<organism evidence="3 4">
    <name type="scientific">Phytohabitans aurantiacus</name>
    <dbReference type="NCBI Taxonomy" id="3016789"/>
    <lineage>
        <taxon>Bacteria</taxon>
        <taxon>Bacillati</taxon>
        <taxon>Actinomycetota</taxon>
        <taxon>Actinomycetes</taxon>
        <taxon>Micromonosporales</taxon>
        <taxon>Micromonosporaceae</taxon>
    </lineage>
</organism>
<keyword evidence="1" id="KW-1133">Transmembrane helix</keyword>
<feature type="transmembrane region" description="Helical" evidence="1">
    <location>
        <begin position="224"/>
        <end position="241"/>
    </location>
</feature>
<feature type="signal peptide" evidence="2">
    <location>
        <begin position="1"/>
        <end position="20"/>
    </location>
</feature>
<accession>A0ABQ5QQR6</accession>
<proteinExistence type="predicted"/>
<evidence type="ECO:0000256" key="2">
    <source>
        <dbReference type="SAM" id="SignalP"/>
    </source>
</evidence>
<keyword evidence="2" id="KW-0732">Signal</keyword>
<name>A0ABQ5QQR6_9ACTN</name>
<keyword evidence="1" id="KW-0812">Transmembrane</keyword>
<dbReference type="EMBL" id="BSDI01000007">
    <property type="protein sequence ID" value="GLH96956.1"/>
    <property type="molecule type" value="Genomic_DNA"/>
</dbReference>
<reference evidence="3" key="1">
    <citation type="submission" date="2022-12" db="EMBL/GenBank/DDBJ databases">
        <title>New Phytohabitans aurantiacus sp. RD004123 nov., an actinomycete isolated from soil.</title>
        <authorList>
            <person name="Triningsih D.W."/>
            <person name="Harunari E."/>
            <person name="Igarashi Y."/>
        </authorList>
    </citation>
    <scope>NUCLEOTIDE SEQUENCE</scope>
    <source>
        <strain evidence="3">RD004123</strain>
    </source>
</reference>
<sequence>MSIPLCTLAAALAFASPAVSVDRAQAAPGERLLVRLAGWPAGSVTIELCGPAGCAVDAGAQTYVPRSGAGGAPLAVTAPPGGCPCVVRVRSLDGAATATAPVDIAGATAATASAMSGISDPVLATVDIEEDAWLGWPTRRTLVLRLRNDGTSPAPVTLSVTAGRGTAPTGFVPAPRQPDLAPGEARTVRVPVDVPLFALGRYTVAGEVTGAGGTTRFTASTGTYPWVLPGLLGLLVAALAAREIRYRKKGTTP</sequence>
<evidence type="ECO:0008006" key="5">
    <source>
        <dbReference type="Google" id="ProtNLM"/>
    </source>
</evidence>
<protein>
    <recommendedName>
        <fullName evidence="5">Alpha-galactosidase NEW3 domain-containing protein</fullName>
    </recommendedName>
</protein>
<feature type="chain" id="PRO_5045945472" description="Alpha-galactosidase NEW3 domain-containing protein" evidence="2">
    <location>
        <begin position="21"/>
        <end position="253"/>
    </location>
</feature>
<dbReference type="Proteomes" id="UP001144280">
    <property type="component" value="Unassembled WGS sequence"/>
</dbReference>
<keyword evidence="1" id="KW-0472">Membrane</keyword>
<keyword evidence="4" id="KW-1185">Reference proteome</keyword>
<gene>
    <name evidence="3" type="ORF">Pa4123_22300</name>
</gene>